<dbReference type="EMBL" id="CP139960">
    <property type="protein sequence ID" value="WQD36610.1"/>
    <property type="molecule type" value="Genomic_DNA"/>
</dbReference>
<dbReference type="Proteomes" id="UP001325680">
    <property type="component" value="Chromosome"/>
</dbReference>
<proteinExistence type="predicted"/>
<protein>
    <submittedName>
        <fullName evidence="2">TPM domain-containing protein</fullName>
    </submittedName>
</protein>
<name>A0ABZ0W3M2_9BACT</name>
<evidence type="ECO:0000259" key="1">
    <source>
        <dbReference type="Pfam" id="PF04536"/>
    </source>
</evidence>
<evidence type="ECO:0000313" key="3">
    <source>
        <dbReference type="Proteomes" id="UP001325680"/>
    </source>
</evidence>
<dbReference type="Pfam" id="PF04536">
    <property type="entry name" value="TPM_phosphatase"/>
    <property type="match status" value="1"/>
</dbReference>
<organism evidence="2 3">
    <name type="scientific">Niabella yanshanensis</name>
    <dbReference type="NCBI Taxonomy" id="577386"/>
    <lineage>
        <taxon>Bacteria</taxon>
        <taxon>Pseudomonadati</taxon>
        <taxon>Bacteroidota</taxon>
        <taxon>Chitinophagia</taxon>
        <taxon>Chitinophagales</taxon>
        <taxon>Chitinophagaceae</taxon>
        <taxon>Niabella</taxon>
    </lineage>
</organism>
<dbReference type="InterPro" id="IPR007621">
    <property type="entry name" value="TPM_dom"/>
</dbReference>
<dbReference type="Gene3D" id="3.10.310.50">
    <property type="match status" value="1"/>
</dbReference>
<gene>
    <name evidence="2" type="ORF">U0035_13130</name>
</gene>
<dbReference type="RefSeq" id="WP_162817803.1">
    <property type="nucleotide sequence ID" value="NZ_CP139960.1"/>
</dbReference>
<accession>A0ABZ0W3M2</accession>
<sequence length="150" mass="17383">MILPTQQVATPADINHVYDYENIFAPGEEKKLDSLARVFEKSNLIPIRITTVNDPGITTDNFDQRNKLLLDEWSGMHGKSDRCMSVSISRQLRRIRIDYGPFVLRLLSDDETKTIVENQFKPSFKQDQFYLGTWNGLNALMDTIRKNIKF</sequence>
<reference evidence="2 3" key="1">
    <citation type="submission" date="2023-12" db="EMBL/GenBank/DDBJ databases">
        <title>Genome sequencing and assembly of bacterial species from a model synthetic community.</title>
        <authorList>
            <person name="Hogle S.L."/>
        </authorList>
    </citation>
    <scope>NUCLEOTIDE SEQUENCE [LARGE SCALE GENOMIC DNA]</scope>
    <source>
        <strain evidence="2 3">HAMBI_3031</strain>
    </source>
</reference>
<evidence type="ECO:0000313" key="2">
    <source>
        <dbReference type="EMBL" id="WQD36610.1"/>
    </source>
</evidence>
<keyword evidence="3" id="KW-1185">Reference proteome</keyword>
<feature type="domain" description="TPM" evidence="1">
    <location>
        <begin position="17"/>
        <end position="142"/>
    </location>
</feature>